<accession>A0ABW5W1Y1</accession>
<feature type="transmembrane region" description="Helical" evidence="1">
    <location>
        <begin position="18"/>
        <end position="37"/>
    </location>
</feature>
<feature type="transmembrane region" description="Helical" evidence="1">
    <location>
        <begin position="357"/>
        <end position="375"/>
    </location>
</feature>
<keyword evidence="3" id="KW-1185">Reference proteome</keyword>
<dbReference type="RefSeq" id="WP_377190559.1">
    <property type="nucleotide sequence ID" value="NZ_JBHUOG010000002.1"/>
</dbReference>
<feature type="transmembrane region" description="Helical" evidence="1">
    <location>
        <begin position="172"/>
        <end position="195"/>
    </location>
</feature>
<feature type="transmembrane region" description="Helical" evidence="1">
    <location>
        <begin position="145"/>
        <end position="166"/>
    </location>
</feature>
<protein>
    <recommendedName>
        <fullName evidence="4">DUF3592 domain-containing protein</fullName>
    </recommendedName>
</protein>
<keyword evidence="1" id="KW-0472">Membrane</keyword>
<gene>
    <name evidence="2" type="ORF">ACFS27_28325</name>
</gene>
<keyword evidence="1" id="KW-0812">Transmembrane</keyword>
<evidence type="ECO:0000256" key="1">
    <source>
        <dbReference type="SAM" id="Phobius"/>
    </source>
</evidence>
<feature type="transmembrane region" description="Helical" evidence="1">
    <location>
        <begin position="224"/>
        <end position="249"/>
    </location>
</feature>
<reference evidence="3" key="1">
    <citation type="journal article" date="2019" name="Int. J. Syst. Evol. Microbiol.">
        <title>The Global Catalogue of Microorganisms (GCM) 10K type strain sequencing project: providing services to taxonomists for standard genome sequencing and annotation.</title>
        <authorList>
            <consortium name="The Broad Institute Genomics Platform"/>
            <consortium name="The Broad Institute Genome Sequencing Center for Infectious Disease"/>
            <person name="Wu L."/>
            <person name="Ma J."/>
        </authorList>
    </citation>
    <scope>NUCLEOTIDE SEQUENCE [LARGE SCALE GENOMIC DNA]</scope>
    <source>
        <strain evidence="3">CCM 7044</strain>
    </source>
</reference>
<evidence type="ECO:0008006" key="4">
    <source>
        <dbReference type="Google" id="ProtNLM"/>
    </source>
</evidence>
<comment type="caution">
    <text evidence="2">The sequence shown here is derived from an EMBL/GenBank/DDBJ whole genome shotgun (WGS) entry which is preliminary data.</text>
</comment>
<sequence length="395" mass="41588">MVGLVVGMVLLWGADQPIFAAVLAIPGAFGVTAARVLDSMASTRTAREHAAAYITLVEGTGPVDVEHVDPRTGRLVSFAGEDLTRAERAARVAAIRADARHGGGRRGHGPPAIADEAEEGVDEELFAGRPRTFVTLPWSVRQGVVWGWMLAALAPLGFFVVELLAGYDETRFAAPIVLGVVLASAVLGGAVMMVASRRADDLLRTGGQDRGEHRPSGGGTHSRGLAMSVWITVFGLALPLVGGAVYGTYQSARLAELASDGVRITAHDAEFSRGRGGRNVKVRAVVEHADGARQVHLDYHQDPYLPGTPMRTWTDAPAPYAGTFTVVQHPEDTDLVVAGTDLADAGDIATEADLGRAAVLSAAWGVPWFVTWLVLASEGRRRSAPDSGSAGSRRP</sequence>
<dbReference type="Proteomes" id="UP001597479">
    <property type="component" value="Unassembled WGS sequence"/>
</dbReference>
<keyword evidence="1" id="KW-1133">Transmembrane helix</keyword>
<organism evidence="2 3">
    <name type="scientific">Promicromonospora vindobonensis</name>
    <dbReference type="NCBI Taxonomy" id="195748"/>
    <lineage>
        <taxon>Bacteria</taxon>
        <taxon>Bacillati</taxon>
        <taxon>Actinomycetota</taxon>
        <taxon>Actinomycetes</taxon>
        <taxon>Micrococcales</taxon>
        <taxon>Promicromonosporaceae</taxon>
        <taxon>Promicromonospora</taxon>
    </lineage>
</organism>
<evidence type="ECO:0000313" key="3">
    <source>
        <dbReference type="Proteomes" id="UP001597479"/>
    </source>
</evidence>
<name>A0ABW5W1Y1_9MICO</name>
<evidence type="ECO:0000313" key="2">
    <source>
        <dbReference type="EMBL" id="MFD2797494.1"/>
    </source>
</evidence>
<dbReference type="EMBL" id="JBHUOG010000002">
    <property type="protein sequence ID" value="MFD2797494.1"/>
    <property type="molecule type" value="Genomic_DNA"/>
</dbReference>
<proteinExistence type="predicted"/>